<accession>A0ABT1PMV4</accession>
<comment type="caution">
    <text evidence="2">The sequence shown here is derived from an EMBL/GenBank/DDBJ whole genome shotgun (WGS) entry which is preliminary data.</text>
</comment>
<dbReference type="RefSeq" id="WP_255932928.1">
    <property type="nucleotide sequence ID" value="NZ_JANFNH010000088.1"/>
</dbReference>
<gene>
    <name evidence="2" type="ORF">NON19_32730</name>
</gene>
<name>A0ABT1PMV4_9ACTN</name>
<evidence type="ECO:0000313" key="3">
    <source>
        <dbReference type="Proteomes" id="UP001206206"/>
    </source>
</evidence>
<keyword evidence="1" id="KW-0472">Membrane</keyword>
<dbReference type="EMBL" id="JANFNH010000088">
    <property type="protein sequence ID" value="MCQ4046692.1"/>
    <property type="molecule type" value="Genomic_DNA"/>
</dbReference>
<keyword evidence="1" id="KW-0812">Transmembrane</keyword>
<feature type="transmembrane region" description="Helical" evidence="1">
    <location>
        <begin position="6"/>
        <end position="26"/>
    </location>
</feature>
<protein>
    <recommendedName>
        <fullName evidence="4">Lipoprotein</fullName>
    </recommendedName>
</protein>
<dbReference type="Proteomes" id="UP001206206">
    <property type="component" value="Unassembled WGS sequence"/>
</dbReference>
<sequence>MDDLLHKLVSGVITGGLIALAGCLGAQRRKRKSAQARTAEVDDPRSR</sequence>
<keyword evidence="1" id="KW-1133">Transmembrane helix</keyword>
<evidence type="ECO:0000313" key="2">
    <source>
        <dbReference type="EMBL" id="MCQ4046692.1"/>
    </source>
</evidence>
<keyword evidence="3" id="KW-1185">Reference proteome</keyword>
<reference evidence="2 3" key="1">
    <citation type="submission" date="2022-06" db="EMBL/GenBank/DDBJ databases">
        <title>Draft genome sequence of type strain Streptomyces rubrisoli DSM 42083.</title>
        <authorList>
            <person name="Duangmal K."/>
            <person name="Klaysubun C."/>
        </authorList>
    </citation>
    <scope>NUCLEOTIDE SEQUENCE [LARGE SCALE GENOMIC DNA]</scope>
    <source>
        <strain evidence="2 3">DSM 42083</strain>
    </source>
</reference>
<evidence type="ECO:0000256" key="1">
    <source>
        <dbReference type="SAM" id="Phobius"/>
    </source>
</evidence>
<organism evidence="2 3">
    <name type="scientific">Streptantibioticus rubrisoli</name>
    <dbReference type="NCBI Taxonomy" id="1387313"/>
    <lineage>
        <taxon>Bacteria</taxon>
        <taxon>Bacillati</taxon>
        <taxon>Actinomycetota</taxon>
        <taxon>Actinomycetes</taxon>
        <taxon>Kitasatosporales</taxon>
        <taxon>Streptomycetaceae</taxon>
        <taxon>Streptantibioticus</taxon>
    </lineage>
</organism>
<proteinExistence type="predicted"/>
<evidence type="ECO:0008006" key="4">
    <source>
        <dbReference type="Google" id="ProtNLM"/>
    </source>
</evidence>
<dbReference type="PROSITE" id="PS51257">
    <property type="entry name" value="PROKAR_LIPOPROTEIN"/>
    <property type="match status" value="1"/>
</dbReference>